<dbReference type="GO" id="GO:0016491">
    <property type="term" value="F:oxidoreductase activity"/>
    <property type="evidence" value="ECO:0007669"/>
    <property type="project" value="UniProtKB-KW"/>
</dbReference>
<dbReference type="Proteomes" id="UP000247476">
    <property type="component" value="Unassembled WGS sequence"/>
</dbReference>
<reference evidence="4 5" key="1">
    <citation type="submission" date="2018-05" db="EMBL/GenBank/DDBJ databases">
        <title>Paenibacillus flagellatus sp. nov., isolated from selenium mineral soil.</title>
        <authorList>
            <person name="Dai X."/>
        </authorList>
    </citation>
    <scope>NUCLEOTIDE SEQUENCE [LARGE SCALE GENOMIC DNA]</scope>
    <source>
        <strain evidence="4 5">DXL2</strain>
    </source>
</reference>
<comment type="caution">
    <text evidence="4">The sequence shown here is derived from an EMBL/GenBank/DDBJ whole genome shotgun (WGS) entry which is preliminary data.</text>
</comment>
<dbReference type="Pfam" id="PF01408">
    <property type="entry name" value="GFO_IDH_MocA"/>
    <property type="match status" value="1"/>
</dbReference>
<dbReference type="SUPFAM" id="SSF51735">
    <property type="entry name" value="NAD(P)-binding Rossmann-fold domains"/>
    <property type="match status" value="1"/>
</dbReference>
<protein>
    <submittedName>
        <fullName evidence="4">Gfo/Idh/MocA family oxidoreductase</fullName>
    </submittedName>
</protein>
<feature type="domain" description="Gfo/Idh/MocA-like oxidoreductase N-terminal" evidence="2">
    <location>
        <begin position="4"/>
        <end position="126"/>
    </location>
</feature>
<feature type="domain" description="GFO/IDH/MocA-like oxidoreductase" evidence="3">
    <location>
        <begin position="134"/>
        <end position="253"/>
    </location>
</feature>
<dbReference type="InterPro" id="IPR036291">
    <property type="entry name" value="NAD(P)-bd_dom_sf"/>
</dbReference>
<dbReference type="PANTHER" id="PTHR43818:SF11">
    <property type="entry name" value="BCDNA.GH03377"/>
    <property type="match status" value="1"/>
</dbReference>
<evidence type="ECO:0000256" key="1">
    <source>
        <dbReference type="ARBA" id="ARBA00023002"/>
    </source>
</evidence>
<dbReference type="AlphaFoldDB" id="A0A2V5JW76"/>
<keyword evidence="5" id="KW-1185">Reference proteome</keyword>
<dbReference type="InterPro" id="IPR050463">
    <property type="entry name" value="Gfo/Idh/MocA_oxidrdct_glycsds"/>
</dbReference>
<gene>
    <name evidence="4" type="ORF">DLM86_27095</name>
</gene>
<evidence type="ECO:0000313" key="4">
    <source>
        <dbReference type="EMBL" id="PYI51035.1"/>
    </source>
</evidence>
<dbReference type="RefSeq" id="WP_110843189.1">
    <property type="nucleotide sequence ID" value="NZ_QJVJ01000015.1"/>
</dbReference>
<keyword evidence="1" id="KW-0560">Oxidoreductase</keyword>
<organism evidence="4 5">
    <name type="scientific">Paenibacillus flagellatus</name>
    <dbReference type="NCBI Taxonomy" id="2211139"/>
    <lineage>
        <taxon>Bacteria</taxon>
        <taxon>Bacillati</taxon>
        <taxon>Bacillota</taxon>
        <taxon>Bacilli</taxon>
        <taxon>Bacillales</taxon>
        <taxon>Paenibacillaceae</taxon>
        <taxon>Paenibacillus</taxon>
    </lineage>
</organism>
<dbReference type="Pfam" id="PF22725">
    <property type="entry name" value="GFO_IDH_MocA_C3"/>
    <property type="match status" value="1"/>
</dbReference>
<dbReference type="InterPro" id="IPR055170">
    <property type="entry name" value="GFO_IDH_MocA-like_dom"/>
</dbReference>
<dbReference type="SUPFAM" id="SSF55347">
    <property type="entry name" value="Glyceraldehyde-3-phosphate dehydrogenase-like, C-terminal domain"/>
    <property type="match status" value="1"/>
</dbReference>
<dbReference type="EMBL" id="QJVJ01000015">
    <property type="protein sequence ID" value="PYI51035.1"/>
    <property type="molecule type" value="Genomic_DNA"/>
</dbReference>
<accession>A0A2V5JW76</accession>
<proteinExistence type="predicted"/>
<sequence>MGKLRFGMIGTGNISQWHGRQLLELDGEVELAALADPDEGGRERFIGKFSLGGITAYDDYRDMLEAEELDAVVICSPHTLHYRQASDAMKAGCHVLVEKPMTCSSREAEALLDVARETGKLLQVSYQRHFQPSFRYIRDAIRDGLIGRLTSVTASLYQDWRQLTVGTWRVDPRLSGGGMLMDSGSHIADVLLWTTGLTPAEVKPVMHRQGSPVEIDSFTAIRFEEGPVAGLNIVGHAPCWHETYVFCGEEGGLFYDNGRITVRKPGEDPFVPELPEATTNQAKSFVDAIRGRQDVAVPGEFALRVVRLTEMIYEAAGCEPLREAEGERAE</sequence>
<dbReference type="Gene3D" id="3.40.50.720">
    <property type="entry name" value="NAD(P)-binding Rossmann-like Domain"/>
    <property type="match status" value="1"/>
</dbReference>
<evidence type="ECO:0000313" key="5">
    <source>
        <dbReference type="Proteomes" id="UP000247476"/>
    </source>
</evidence>
<dbReference type="OrthoDB" id="9815825at2"/>
<evidence type="ECO:0000259" key="2">
    <source>
        <dbReference type="Pfam" id="PF01408"/>
    </source>
</evidence>
<name>A0A2V5JW76_9BACL</name>
<dbReference type="GO" id="GO:0000166">
    <property type="term" value="F:nucleotide binding"/>
    <property type="evidence" value="ECO:0007669"/>
    <property type="project" value="InterPro"/>
</dbReference>
<evidence type="ECO:0000259" key="3">
    <source>
        <dbReference type="Pfam" id="PF22725"/>
    </source>
</evidence>
<dbReference type="InterPro" id="IPR000683">
    <property type="entry name" value="Gfo/Idh/MocA-like_OxRdtase_N"/>
</dbReference>
<dbReference type="PANTHER" id="PTHR43818">
    <property type="entry name" value="BCDNA.GH03377"/>
    <property type="match status" value="1"/>
</dbReference>
<dbReference type="Gene3D" id="3.30.360.10">
    <property type="entry name" value="Dihydrodipicolinate Reductase, domain 2"/>
    <property type="match status" value="1"/>
</dbReference>